<dbReference type="EMBL" id="CP076022">
    <property type="protein sequence ID" value="QWC10591.1"/>
    <property type="molecule type" value="Genomic_DNA"/>
</dbReference>
<dbReference type="InterPro" id="IPR021678">
    <property type="entry name" value="DUF3263"/>
</dbReference>
<dbReference type="KEGG" id="ajg:KKR91_02815"/>
<evidence type="ECO:0000313" key="2">
    <source>
        <dbReference type="Proteomes" id="UP000676885"/>
    </source>
</evidence>
<reference evidence="1 2" key="1">
    <citation type="submission" date="2021-05" db="EMBL/GenBank/DDBJ databases">
        <title>Novel species in genus Arthrobacter.</title>
        <authorList>
            <person name="Zhang G."/>
        </authorList>
    </citation>
    <scope>NUCLEOTIDE SEQUENCE [LARGE SCALE GENOMIC DNA]</scope>
    <source>
        <strain evidence="2">zg-ZUI227</strain>
    </source>
</reference>
<evidence type="ECO:0000313" key="1">
    <source>
        <dbReference type="EMBL" id="QWC10591.1"/>
    </source>
</evidence>
<sequence length="112" mass="12785">MAGRPSINWEHPVAETTEAFSLEGAVDPESPLGEQEQQMLALERAWWKYAGAKEQAIRELFGMSATRYYQVLNALIDTEEALAHDPMLVKRLRRLRTTRQRARTARRSGSDV</sequence>
<proteinExistence type="predicted"/>
<name>A0A975M5Z8_9MICC</name>
<organism evidence="1 2">
    <name type="scientific">Arthrobacter jiangjiafuii</name>
    <dbReference type="NCBI Taxonomy" id="2817475"/>
    <lineage>
        <taxon>Bacteria</taxon>
        <taxon>Bacillati</taxon>
        <taxon>Actinomycetota</taxon>
        <taxon>Actinomycetes</taxon>
        <taxon>Micrococcales</taxon>
        <taxon>Micrococcaceae</taxon>
        <taxon>Arthrobacter</taxon>
    </lineage>
</organism>
<keyword evidence="2" id="KW-1185">Reference proteome</keyword>
<accession>A0A975M5Z8</accession>
<dbReference type="Proteomes" id="UP000676885">
    <property type="component" value="Chromosome"/>
</dbReference>
<gene>
    <name evidence="1" type="ORF">KKR91_02815</name>
</gene>
<dbReference type="Pfam" id="PF11662">
    <property type="entry name" value="DUF3263"/>
    <property type="match status" value="1"/>
</dbReference>
<dbReference type="AlphaFoldDB" id="A0A975M5Z8"/>
<protein>
    <submittedName>
        <fullName evidence="1">DUF3263 domain-containing protein</fullName>
    </submittedName>
</protein>